<dbReference type="Pfam" id="PF18741">
    <property type="entry name" value="MTES_1575"/>
    <property type="match status" value="1"/>
</dbReference>
<protein>
    <submittedName>
        <fullName evidence="3">Helicase</fullName>
    </submittedName>
</protein>
<feature type="domain" description="Restriction endonuclease type II-like" evidence="2">
    <location>
        <begin position="1137"/>
        <end position="1229"/>
    </location>
</feature>
<dbReference type="GO" id="GO:0004386">
    <property type="term" value="F:helicase activity"/>
    <property type="evidence" value="ECO:0007669"/>
    <property type="project" value="UniProtKB-KW"/>
</dbReference>
<dbReference type="EMBL" id="MWWR01000003">
    <property type="protein sequence ID" value="OZG52514.1"/>
    <property type="molecule type" value="Genomic_DNA"/>
</dbReference>
<evidence type="ECO:0000259" key="2">
    <source>
        <dbReference type="Pfam" id="PF18741"/>
    </source>
</evidence>
<sequence length="1238" mass="136400">MTDSNAAVNVNGTAAGQGADAAGPALEQQPQKVAAPVHEESSMDAVRRWYFDYKRSHGSTPMEDLSRLSDRLDLTHAHPTGIAQLFASGRVQLSSLFRDIGFLKTAERNLAKVLKGFHAKERTDGTASLSLSVGIAQWEDHRIPVLLYPVTVDGADSEDARLSQSVIRFTGAASINTAFVDAMRRQGVILDADDLMDSSNYGGKAPETAELFALIRTRAGSKIPGFSIKSELILGSFIESSTLLLADSARIIDAMDRGSSPSLPLAVLAGDERAKYAMLNRRLPKYSPEDCDPHDELEAGDVSNATRYAAKLAAEGDSVFVNVSVIDDTAAQALSIASRVALSGKVALYVPGVPEQKYRFLHEARVNDMTSLLGDMSDPDFNAKLDSQLVTAVGFRGGEAGNRFDQLADELVGVRGRLNRYLGDLHARNGEWNVSAYQVIENLARISSNPTHPSTRVRLSADTVRRVADSKEAWGEKLRRAGKLGEFEIGPDDTPWYHASVFNEDEAVDAYQRVVRLLTDTLPAVREQIAETSKTCGFQLPKDASEWARQVAVLRNLRRVMDVFQPVIFQRDIPAMIEATKSKEDRKKNGTTLGMHERRHLVKEAKSLLRVGSHVDDIRSALIVALKESEEWRTFVPHGQWPVLPNELDDIITVQESLSSDLTAMNSILATTPEGADLETIDFQSLEDRLRLLYDDHKSLNTLPERSTLEREIAKAGLSELVDDLRARGVDPDSAPDEFLLSWWATVFNLIVRQSPIVANQDSSALTQAADRFTQVDVEHVRSIGPMAAQEMTKRLSETLYAHSQEANQLHTLLATPTVLPFTRLHKDFSTILRAARPILVAAPATLAAQAGQGRIADVAIIDASAHMTPIEVLTVLSRVDNVVFFGHQQTLSSPAIKRLIPYLAQVNTLSNPSHRDSRLTRFLSDHGYGDIRYSLSTGRVRGDVQYMKVDGIGIPEENSGIVESTKQEVKAVADIVEARAAEYEVLPRHYMLSIVCLTDTNRIRIGAELKSRAQRTPGLRDFLRHVRIVNITEVAGAAADDVIIACSFAKGQPKHMVQQFGVMEEPGSDGMLLDALALATARTNIVSTFSAEDMEDDRLRQPGTQLLKEMLVWCEHLADKMPEPTAHPSSDVIINDLAERIKSRGLAVETNYGFDNGIQIPLVVGFPGRPYRLAIKTDDAQFMSIRSLRQRYRFSVDDLRSLGWSVSFIWSVAAFVDPDKEVDRVVGQLSQLEGDDL</sequence>
<dbReference type="InterPro" id="IPR049468">
    <property type="entry name" value="Restrct_endonuc-II-like_dom"/>
</dbReference>
<organism evidence="3 4">
    <name type="scientific">Pseudoscardovia radai</name>
    <dbReference type="NCBI Taxonomy" id="987066"/>
    <lineage>
        <taxon>Bacteria</taxon>
        <taxon>Bacillati</taxon>
        <taxon>Actinomycetota</taxon>
        <taxon>Actinomycetes</taxon>
        <taxon>Bifidobacteriales</taxon>
        <taxon>Bifidobacteriaceae</taxon>
        <taxon>Pseudoscardovia</taxon>
    </lineage>
</organism>
<evidence type="ECO:0000256" key="1">
    <source>
        <dbReference type="SAM" id="MobiDB-lite"/>
    </source>
</evidence>
<gene>
    <name evidence="3" type="ORF">PSRA_0246</name>
</gene>
<name>A0A261F066_9BIFI</name>
<reference evidence="3 4" key="1">
    <citation type="journal article" date="2017" name="BMC Genomics">
        <title>Comparative genomic and phylogenomic analyses of the Bifidobacteriaceae family.</title>
        <authorList>
            <person name="Lugli G.A."/>
            <person name="Milani C."/>
            <person name="Turroni F."/>
            <person name="Duranti S."/>
            <person name="Mancabelli L."/>
            <person name="Mangifesta M."/>
            <person name="Ferrario C."/>
            <person name="Modesto M."/>
            <person name="Mattarelli P."/>
            <person name="Jiri K."/>
            <person name="van Sinderen D."/>
            <person name="Ventura M."/>
        </authorList>
    </citation>
    <scope>NUCLEOTIDE SEQUENCE [LARGE SCALE GENOMIC DNA]</scope>
    <source>
        <strain evidence="3 4">DSM 24742</strain>
    </source>
</reference>
<keyword evidence="3" id="KW-0067">ATP-binding</keyword>
<keyword evidence="4" id="KW-1185">Reference proteome</keyword>
<evidence type="ECO:0000313" key="3">
    <source>
        <dbReference type="EMBL" id="OZG52514.1"/>
    </source>
</evidence>
<evidence type="ECO:0000313" key="4">
    <source>
        <dbReference type="Proteomes" id="UP000216725"/>
    </source>
</evidence>
<feature type="region of interest" description="Disordered" evidence="1">
    <location>
        <begin position="1"/>
        <end position="29"/>
    </location>
</feature>
<dbReference type="AlphaFoldDB" id="A0A261F066"/>
<feature type="compositionally biased region" description="Low complexity" evidence="1">
    <location>
        <begin position="1"/>
        <end position="25"/>
    </location>
</feature>
<keyword evidence="3" id="KW-0378">Hydrolase</keyword>
<dbReference type="Proteomes" id="UP000216725">
    <property type="component" value="Unassembled WGS sequence"/>
</dbReference>
<accession>A0A261F066</accession>
<proteinExistence type="predicted"/>
<keyword evidence="3" id="KW-0547">Nucleotide-binding</keyword>
<keyword evidence="3" id="KW-0347">Helicase</keyword>
<comment type="caution">
    <text evidence="3">The sequence shown here is derived from an EMBL/GenBank/DDBJ whole genome shotgun (WGS) entry which is preliminary data.</text>
</comment>